<dbReference type="NCBIfam" id="NF004469">
    <property type="entry name" value="PRK05800.1"/>
    <property type="match status" value="1"/>
</dbReference>
<dbReference type="InterPro" id="IPR003203">
    <property type="entry name" value="CobU/CobP"/>
</dbReference>
<keyword evidence="15" id="KW-0342">GTP-binding</keyword>
<dbReference type="PANTHER" id="PTHR34848:SF1">
    <property type="entry name" value="BIFUNCTIONAL ADENOSYLCOBALAMIN BIOSYNTHESIS PROTEIN COBU"/>
    <property type="match status" value="1"/>
</dbReference>
<accession>A0ABT2URJ8</accession>
<comment type="pathway">
    <text evidence="6">Cofactor biosynthesis; adenosylcobalamin biosynthesis; adenosylcobalamin from cob(II)yrinate a,c-diamide: step 5/7.</text>
</comment>
<dbReference type="EC" id="2.7.7.62" evidence="9"/>
<dbReference type="CDD" id="cd00544">
    <property type="entry name" value="CobU"/>
    <property type="match status" value="1"/>
</dbReference>
<evidence type="ECO:0000256" key="4">
    <source>
        <dbReference type="ARBA" id="ARBA00003889"/>
    </source>
</evidence>
<dbReference type="Gene3D" id="3.40.50.300">
    <property type="entry name" value="P-loop containing nucleotide triphosphate hydrolases"/>
    <property type="match status" value="1"/>
</dbReference>
<dbReference type="GO" id="GO:0008820">
    <property type="term" value="F:cobinamide phosphate guanylyltransferase activity"/>
    <property type="evidence" value="ECO:0007669"/>
    <property type="project" value="UniProtKB-EC"/>
</dbReference>
<evidence type="ECO:0000256" key="1">
    <source>
        <dbReference type="ARBA" id="ARBA00000312"/>
    </source>
</evidence>
<evidence type="ECO:0000256" key="3">
    <source>
        <dbReference type="ARBA" id="ARBA00001522"/>
    </source>
</evidence>
<evidence type="ECO:0000256" key="2">
    <source>
        <dbReference type="ARBA" id="ARBA00000711"/>
    </source>
</evidence>
<keyword evidence="18" id="KW-0548">Nucleotidyltransferase</keyword>
<dbReference type="EC" id="2.7.1.156" evidence="8"/>
<keyword evidence="13 18" id="KW-0418">Kinase</keyword>
<keyword evidence="12" id="KW-0547">Nucleotide-binding</keyword>
<protein>
    <recommendedName>
        <fullName evidence="16">Adenosylcobinamide kinase</fullName>
        <ecNumber evidence="8">2.7.1.156</ecNumber>
        <ecNumber evidence="9">2.7.7.62</ecNumber>
    </recommendedName>
    <alternativeName>
        <fullName evidence="17">Adenosylcobinamide-phosphate guanylyltransferase</fullName>
    </alternativeName>
</protein>
<organism evidence="18 19">
    <name type="scientific">Paenibacillus baimaensis</name>
    <dbReference type="NCBI Taxonomy" id="2982185"/>
    <lineage>
        <taxon>Bacteria</taxon>
        <taxon>Bacillati</taxon>
        <taxon>Bacillota</taxon>
        <taxon>Bacilli</taxon>
        <taxon>Bacillales</taxon>
        <taxon>Paenibacillaceae</taxon>
        <taxon>Paenibacillus</taxon>
    </lineage>
</organism>
<comment type="catalytic activity">
    <reaction evidence="2">
        <text>adenosylcob(III)inamide phosphate + GTP + H(+) = adenosylcob(III)inamide-GDP + diphosphate</text>
        <dbReference type="Rhea" id="RHEA:22712"/>
        <dbReference type="ChEBI" id="CHEBI:15378"/>
        <dbReference type="ChEBI" id="CHEBI:33019"/>
        <dbReference type="ChEBI" id="CHEBI:37565"/>
        <dbReference type="ChEBI" id="CHEBI:58502"/>
        <dbReference type="ChEBI" id="CHEBI:60487"/>
        <dbReference type="EC" id="2.7.7.62"/>
    </reaction>
</comment>
<reference evidence="18 19" key="1">
    <citation type="submission" date="2022-09" db="EMBL/GenBank/DDBJ databases">
        <authorList>
            <person name="Han X.L."/>
            <person name="Wang Q."/>
            <person name="Lu T."/>
        </authorList>
    </citation>
    <scope>NUCLEOTIDE SEQUENCE [LARGE SCALE GENOMIC DNA]</scope>
    <source>
        <strain evidence="18 19">WQ 127069</strain>
    </source>
</reference>
<evidence type="ECO:0000256" key="9">
    <source>
        <dbReference type="ARBA" id="ARBA00012523"/>
    </source>
</evidence>
<keyword evidence="19" id="KW-1185">Reference proteome</keyword>
<evidence type="ECO:0000256" key="17">
    <source>
        <dbReference type="ARBA" id="ARBA00030571"/>
    </source>
</evidence>
<evidence type="ECO:0000256" key="12">
    <source>
        <dbReference type="ARBA" id="ARBA00022741"/>
    </source>
</evidence>
<comment type="pathway">
    <text evidence="5">Cofactor biosynthesis; adenosylcobalamin biosynthesis; adenosylcobalamin from cob(II)yrinate a,c-diamide: step 6/7.</text>
</comment>
<evidence type="ECO:0000313" key="19">
    <source>
        <dbReference type="Proteomes" id="UP001652445"/>
    </source>
</evidence>
<comment type="similarity">
    <text evidence="7">Belongs to the CobU/CobP family.</text>
</comment>
<dbReference type="GO" id="GO:0043752">
    <property type="term" value="F:adenosylcobinamide kinase activity"/>
    <property type="evidence" value="ECO:0007669"/>
    <property type="project" value="UniProtKB-EC"/>
</dbReference>
<sequence length="193" mass="21720">MLVLVTGGARSGKSSFAEAYTAKLGDRGLYIATAQAYDDEMKERIGLHRQQREETGFEWTTLEEPLLLTEALQSFKNKNVKKETDEAVILVDCLTLWLSNWLLKVEHMPDMEQLLRAKLDELVAVCQSVASQGKHLILVTNEVGYGLVPEYKLGRQFRDLSGTMNRLLANEADQVFLVTSGIPVELTSLRYNL</sequence>
<proteinExistence type="inferred from homology"/>
<comment type="catalytic activity">
    <reaction evidence="1">
        <text>adenosylcob(III)inamide + ATP = adenosylcob(III)inamide phosphate + ADP + H(+)</text>
        <dbReference type="Rhea" id="RHEA:15769"/>
        <dbReference type="ChEBI" id="CHEBI:2480"/>
        <dbReference type="ChEBI" id="CHEBI:15378"/>
        <dbReference type="ChEBI" id="CHEBI:30616"/>
        <dbReference type="ChEBI" id="CHEBI:58502"/>
        <dbReference type="ChEBI" id="CHEBI:456216"/>
        <dbReference type="EC" id="2.7.1.156"/>
    </reaction>
</comment>
<evidence type="ECO:0000256" key="6">
    <source>
        <dbReference type="ARBA" id="ARBA00005159"/>
    </source>
</evidence>
<dbReference type="Pfam" id="PF02283">
    <property type="entry name" value="CobU"/>
    <property type="match status" value="1"/>
</dbReference>
<dbReference type="PANTHER" id="PTHR34848">
    <property type="match status" value="1"/>
</dbReference>
<dbReference type="InterPro" id="IPR027417">
    <property type="entry name" value="P-loop_NTPase"/>
</dbReference>
<name>A0ABT2URJ8_9BACL</name>
<dbReference type="SUPFAM" id="SSF52540">
    <property type="entry name" value="P-loop containing nucleoside triphosphate hydrolases"/>
    <property type="match status" value="1"/>
</dbReference>
<comment type="caution">
    <text evidence="18">The sequence shown here is derived from an EMBL/GenBank/DDBJ whole genome shotgun (WGS) entry which is preliminary data.</text>
</comment>
<evidence type="ECO:0000256" key="14">
    <source>
        <dbReference type="ARBA" id="ARBA00022840"/>
    </source>
</evidence>
<evidence type="ECO:0000256" key="5">
    <source>
        <dbReference type="ARBA" id="ARBA00004692"/>
    </source>
</evidence>
<evidence type="ECO:0000256" key="10">
    <source>
        <dbReference type="ARBA" id="ARBA00022573"/>
    </source>
</evidence>
<dbReference type="EMBL" id="JAOQIO010000103">
    <property type="protein sequence ID" value="MCU6796314.1"/>
    <property type="molecule type" value="Genomic_DNA"/>
</dbReference>
<evidence type="ECO:0000256" key="8">
    <source>
        <dbReference type="ARBA" id="ARBA00012016"/>
    </source>
</evidence>
<keyword evidence="11 18" id="KW-0808">Transferase</keyword>
<comment type="function">
    <text evidence="4">Catalyzes ATP-dependent phosphorylation of adenosylcobinamide and addition of GMP to adenosylcobinamide phosphate.</text>
</comment>
<keyword evidence="10" id="KW-0169">Cobalamin biosynthesis</keyword>
<dbReference type="RefSeq" id="WP_262687138.1">
    <property type="nucleotide sequence ID" value="NZ_JAOQIO010000103.1"/>
</dbReference>
<keyword evidence="14" id="KW-0067">ATP-binding</keyword>
<comment type="catalytic activity">
    <reaction evidence="3">
        <text>adenosylcob(III)inamide + GTP = adenosylcob(III)inamide phosphate + GDP + H(+)</text>
        <dbReference type="Rhea" id="RHEA:15765"/>
        <dbReference type="ChEBI" id="CHEBI:2480"/>
        <dbReference type="ChEBI" id="CHEBI:15378"/>
        <dbReference type="ChEBI" id="CHEBI:37565"/>
        <dbReference type="ChEBI" id="CHEBI:58189"/>
        <dbReference type="ChEBI" id="CHEBI:58502"/>
        <dbReference type="EC" id="2.7.1.156"/>
    </reaction>
</comment>
<evidence type="ECO:0000256" key="7">
    <source>
        <dbReference type="ARBA" id="ARBA00007490"/>
    </source>
</evidence>
<evidence type="ECO:0000313" key="18">
    <source>
        <dbReference type="EMBL" id="MCU6796314.1"/>
    </source>
</evidence>
<dbReference type="Proteomes" id="UP001652445">
    <property type="component" value="Unassembled WGS sequence"/>
</dbReference>
<dbReference type="PIRSF" id="PIRSF006135">
    <property type="entry name" value="CobU"/>
    <property type="match status" value="1"/>
</dbReference>
<gene>
    <name evidence="18" type="primary">cobU</name>
    <name evidence="18" type="ORF">OB236_29750</name>
</gene>
<evidence type="ECO:0000256" key="11">
    <source>
        <dbReference type="ARBA" id="ARBA00022679"/>
    </source>
</evidence>
<evidence type="ECO:0000256" key="16">
    <source>
        <dbReference type="ARBA" id="ARBA00029570"/>
    </source>
</evidence>
<evidence type="ECO:0000256" key="15">
    <source>
        <dbReference type="ARBA" id="ARBA00023134"/>
    </source>
</evidence>
<evidence type="ECO:0000256" key="13">
    <source>
        <dbReference type="ARBA" id="ARBA00022777"/>
    </source>
</evidence>